<evidence type="ECO:0000313" key="2">
    <source>
        <dbReference type="EMBL" id="OSQ39000.1"/>
    </source>
</evidence>
<dbReference type="EMBL" id="JFKA01000003">
    <property type="protein sequence ID" value="OSQ39000.1"/>
    <property type="molecule type" value="Genomic_DNA"/>
</dbReference>
<keyword evidence="3" id="KW-1185">Reference proteome</keyword>
<evidence type="ECO:0000313" key="3">
    <source>
        <dbReference type="Proteomes" id="UP000193391"/>
    </source>
</evidence>
<dbReference type="RefSeq" id="WP_085581957.1">
    <property type="nucleotide sequence ID" value="NZ_JFKA01000003.1"/>
</dbReference>
<accession>A0A1Y2L184</accession>
<feature type="region of interest" description="Disordered" evidence="1">
    <location>
        <begin position="101"/>
        <end position="125"/>
    </location>
</feature>
<organism evidence="2 3">
    <name type="scientific">Thalassospira mesophila</name>
    <dbReference type="NCBI Taxonomy" id="1293891"/>
    <lineage>
        <taxon>Bacteria</taxon>
        <taxon>Pseudomonadati</taxon>
        <taxon>Pseudomonadota</taxon>
        <taxon>Alphaproteobacteria</taxon>
        <taxon>Rhodospirillales</taxon>
        <taxon>Thalassospiraceae</taxon>
        <taxon>Thalassospira</taxon>
    </lineage>
</organism>
<protein>
    <submittedName>
        <fullName evidence="2">Uncharacterized protein</fullName>
    </submittedName>
</protein>
<name>A0A1Y2L184_9PROT</name>
<comment type="caution">
    <text evidence="2">The sequence shown here is derived from an EMBL/GenBank/DDBJ whole genome shotgun (WGS) entry which is preliminary data.</text>
</comment>
<feature type="compositionally biased region" description="Basic and acidic residues" evidence="1">
    <location>
        <begin position="113"/>
        <end position="125"/>
    </location>
</feature>
<dbReference type="AlphaFoldDB" id="A0A1Y2L184"/>
<evidence type="ECO:0000256" key="1">
    <source>
        <dbReference type="SAM" id="MobiDB-lite"/>
    </source>
</evidence>
<gene>
    <name evidence="2" type="ORF">TMES_09905</name>
</gene>
<proteinExistence type="predicted"/>
<sequence length="229" mass="26831">MIENLEFDIQSTFLIERRDGQLLQEISGIKTKIFPVYFKDITIRKVFQRTWQGANKTEISDILAIHDMFEALHDIYYIIDRWHSYNTQNLDNITKASHGKKSSHFEFNNKPAASDEKPYSKSTKPFDTKIEIKSPQGTFVILKNESAEDPTKAIYSIREEIGNIKEKLKKIIDSEKENFLNLAKKNGILDPEKLKILDTNIDPYFFNFDKEYNGSSYKSIYFKHMNPKK</sequence>
<reference evidence="2 3" key="1">
    <citation type="submission" date="2014-03" db="EMBL/GenBank/DDBJ databases">
        <title>The draft genome sequence of Thalassospira mesophila JCM 18969.</title>
        <authorList>
            <person name="Lai Q."/>
            <person name="Shao Z."/>
        </authorList>
    </citation>
    <scope>NUCLEOTIDE SEQUENCE [LARGE SCALE GENOMIC DNA]</scope>
    <source>
        <strain evidence="2 3">JCM 18969</strain>
    </source>
</reference>
<dbReference type="Proteomes" id="UP000193391">
    <property type="component" value="Unassembled WGS sequence"/>
</dbReference>